<dbReference type="Proteomes" id="UP000603708">
    <property type="component" value="Unassembled WGS sequence"/>
</dbReference>
<keyword evidence="5" id="KW-0067">ATP-binding</keyword>
<evidence type="ECO:0000256" key="5">
    <source>
        <dbReference type="ARBA" id="ARBA00022840"/>
    </source>
</evidence>
<keyword evidence="4 9" id="KW-0418">Kinase</keyword>
<evidence type="ECO:0000256" key="6">
    <source>
        <dbReference type="PIRNR" id="PIRNR000535"/>
    </source>
</evidence>
<evidence type="ECO:0000256" key="3">
    <source>
        <dbReference type="ARBA" id="ARBA00022741"/>
    </source>
</evidence>
<dbReference type="PROSITE" id="PS00583">
    <property type="entry name" value="PFKB_KINASES_1"/>
    <property type="match status" value="1"/>
</dbReference>
<evidence type="ECO:0000313" key="10">
    <source>
        <dbReference type="Proteomes" id="UP000603708"/>
    </source>
</evidence>
<keyword evidence="2 6" id="KW-0808">Transferase</keyword>
<dbReference type="Gene3D" id="3.40.1190.20">
    <property type="match status" value="2"/>
</dbReference>
<dbReference type="GO" id="GO:0008443">
    <property type="term" value="F:phosphofructokinase activity"/>
    <property type="evidence" value="ECO:0007669"/>
    <property type="project" value="TreeGrafter"/>
</dbReference>
<evidence type="ECO:0000256" key="2">
    <source>
        <dbReference type="ARBA" id="ARBA00022679"/>
    </source>
</evidence>
<dbReference type="PANTHER" id="PTHR46566">
    <property type="entry name" value="1-PHOSPHOFRUCTOKINASE-RELATED"/>
    <property type="match status" value="1"/>
</dbReference>
<accession>A0A919GJT3</accession>
<evidence type="ECO:0000259" key="8">
    <source>
        <dbReference type="Pfam" id="PF00294"/>
    </source>
</evidence>
<reference evidence="9" key="1">
    <citation type="journal article" date="2014" name="Int. J. Syst. Evol. Microbiol.">
        <title>Complete genome sequence of Corynebacterium casei LMG S-19264T (=DSM 44701T), isolated from a smear-ripened cheese.</title>
        <authorList>
            <consortium name="US DOE Joint Genome Institute (JGI-PGF)"/>
            <person name="Walter F."/>
            <person name="Albersmeier A."/>
            <person name="Kalinowski J."/>
            <person name="Ruckert C."/>
        </authorList>
    </citation>
    <scope>NUCLEOTIDE SEQUENCE</scope>
    <source>
        <strain evidence="9">JCM 5069</strain>
    </source>
</reference>
<name>A0A919GJT3_9ACTN</name>
<dbReference type="PANTHER" id="PTHR46566:SF5">
    <property type="entry name" value="1-PHOSPHOFRUCTOKINASE"/>
    <property type="match status" value="1"/>
</dbReference>
<feature type="domain" description="Carbohydrate kinase PfkB" evidence="8">
    <location>
        <begin position="8"/>
        <end position="73"/>
    </location>
</feature>
<dbReference type="InterPro" id="IPR029056">
    <property type="entry name" value="Ribokinase-like"/>
</dbReference>
<keyword evidence="10" id="KW-1185">Reference proteome</keyword>
<dbReference type="EMBL" id="BNCD01000020">
    <property type="protein sequence ID" value="GHH85894.1"/>
    <property type="molecule type" value="Genomic_DNA"/>
</dbReference>
<dbReference type="AlphaFoldDB" id="A0A919GJT3"/>
<proteinExistence type="inferred from homology"/>
<dbReference type="PIRSF" id="PIRSF000535">
    <property type="entry name" value="1PFK/6PFK/LacC"/>
    <property type="match status" value="1"/>
</dbReference>
<feature type="region of interest" description="Disordered" evidence="7">
    <location>
        <begin position="82"/>
        <end position="115"/>
    </location>
</feature>
<dbReference type="Pfam" id="PF00294">
    <property type="entry name" value="PfkB"/>
    <property type="match status" value="2"/>
</dbReference>
<protein>
    <submittedName>
        <fullName evidence="9">Sugar kinase</fullName>
    </submittedName>
</protein>
<evidence type="ECO:0000256" key="4">
    <source>
        <dbReference type="ARBA" id="ARBA00022777"/>
    </source>
</evidence>
<feature type="domain" description="Carbohydrate kinase PfkB" evidence="8">
    <location>
        <begin position="123"/>
        <end position="330"/>
    </location>
</feature>
<dbReference type="SUPFAM" id="SSF53613">
    <property type="entry name" value="Ribokinase-like"/>
    <property type="match status" value="2"/>
</dbReference>
<sequence length="350" mass="35646">MILTVTLNAALDITYEVAALHPGATHRIREVTERPGGKGLNVARVLAALGHEVTVTGFAGGPTGRALREQLAEQCGTAGAADCTPGAQDAQDAQAADDSGGSGGSGGSGPSRAPRLRDALVGVAGTTRRTVAVVDAATGETTQLNEAGPVIAPDEWTAFTTAYEELLGTCSAVALCGSLPPGVPVGAYARLVRAARAASVPVLLDTSGEPLRRAVAARPDIVKPNADELAELTGSHEPAQATRDARRRGAHAVVASLGPRGMFAVTPEGRWRVAPPRRLRGSPVRGNATGAGDSAVAGLLSGLVDNLPWPKRLVRAAALSAATVLSTAAGEFDRGAYREMLGRVEVTEAT</sequence>
<keyword evidence="3" id="KW-0547">Nucleotide-binding</keyword>
<organism evidence="9 10">
    <name type="scientific">Streptomyces sulfonofaciens</name>
    <dbReference type="NCBI Taxonomy" id="68272"/>
    <lineage>
        <taxon>Bacteria</taxon>
        <taxon>Bacillati</taxon>
        <taxon>Actinomycetota</taxon>
        <taxon>Actinomycetes</taxon>
        <taxon>Kitasatosporales</taxon>
        <taxon>Streptomycetaceae</taxon>
        <taxon>Streptomyces</taxon>
    </lineage>
</organism>
<dbReference type="InterPro" id="IPR002173">
    <property type="entry name" value="Carboh/pur_kinase_PfkB_CS"/>
</dbReference>
<evidence type="ECO:0000313" key="9">
    <source>
        <dbReference type="EMBL" id="GHH85894.1"/>
    </source>
</evidence>
<evidence type="ECO:0000256" key="7">
    <source>
        <dbReference type="SAM" id="MobiDB-lite"/>
    </source>
</evidence>
<gene>
    <name evidence="9" type="ORF">GCM10018793_55610</name>
</gene>
<reference evidence="9" key="2">
    <citation type="submission" date="2020-09" db="EMBL/GenBank/DDBJ databases">
        <authorList>
            <person name="Sun Q."/>
            <person name="Ohkuma M."/>
        </authorList>
    </citation>
    <scope>NUCLEOTIDE SEQUENCE</scope>
    <source>
        <strain evidence="9">JCM 5069</strain>
    </source>
</reference>
<dbReference type="CDD" id="cd01164">
    <property type="entry name" value="FruK_PfkB_like"/>
    <property type="match status" value="1"/>
</dbReference>
<comment type="similarity">
    <text evidence="1">Belongs to the carbohydrate kinase PfkB family.</text>
</comment>
<dbReference type="InterPro" id="IPR011611">
    <property type="entry name" value="PfkB_dom"/>
</dbReference>
<dbReference type="RefSeq" id="WP_189936711.1">
    <property type="nucleotide sequence ID" value="NZ_BNCD01000020.1"/>
</dbReference>
<dbReference type="GO" id="GO:0005524">
    <property type="term" value="F:ATP binding"/>
    <property type="evidence" value="ECO:0007669"/>
    <property type="project" value="UniProtKB-KW"/>
</dbReference>
<dbReference type="GO" id="GO:0005829">
    <property type="term" value="C:cytosol"/>
    <property type="evidence" value="ECO:0007669"/>
    <property type="project" value="TreeGrafter"/>
</dbReference>
<evidence type="ECO:0000256" key="1">
    <source>
        <dbReference type="ARBA" id="ARBA00010688"/>
    </source>
</evidence>
<feature type="compositionally biased region" description="Low complexity" evidence="7">
    <location>
        <begin position="86"/>
        <end position="99"/>
    </location>
</feature>
<dbReference type="InterPro" id="IPR017583">
    <property type="entry name" value="Tagatose/fructose_Pkinase"/>
</dbReference>
<comment type="caution">
    <text evidence="9">The sequence shown here is derived from an EMBL/GenBank/DDBJ whole genome shotgun (WGS) entry which is preliminary data.</text>
</comment>
<feature type="compositionally biased region" description="Gly residues" evidence="7">
    <location>
        <begin position="100"/>
        <end position="109"/>
    </location>
</feature>